<dbReference type="Proteomes" id="UP001501371">
    <property type="component" value="Unassembled WGS sequence"/>
</dbReference>
<evidence type="ECO:0000256" key="2">
    <source>
        <dbReference type="SAM" id="Phobius"/>
    </source>
</evidence>
<feature type="region of interest" description="Disordered" evidence="1">
    <location>
        <begin position="55"/>
        <end position="74"/>
    </location>
</feature>
<evidence type="ECO:0000313" key="3">
    <source>
        <dbReference type="EMBL" id="GAA1154997.1"/>
    </source>
</evidence>
<keyword evidence="2" id="KW-0472">Membrane</keyword>
<protein>
    <submittedName>
        <fullName evidence="3">Uncharacterized protein</fullName>
    </submittedName>
</protein>
<gene>
    <name evidence="3" type="ORF">GCM10009654_08210</name>
</gene>
<proteinExistence type="predicted"/>
<organism evidence="3 4">
    <name type="scientific">Streptomyces hebeiensis</name>
    <dbReference type="NCBI Taxonomy" id="229486"/>
    <lineage>
        <taxon>Bacteria</taxon>
        <taxon>Bacillati</taxon>
        <taxon>Actinomycetota</taxon>
        <taxon>Actinomycetes</taxon>
        <taxon>Kitasatosporales</taxon>
        <taxon>Streptomycetaceae</taxon>
        <taxon>Streptomyces</taxon>
    </lineage>
</organism>
<keyword evidence="2" id="KW-0812">Transmembrane</keyword>
<sequence length="74" mass="7740">MLVLAWWPVAGSAPGALAVVLTGDTAPEAGAASNLVLPVAVVVVVAVVATYSFRKRKRRARTRTTPRGGRQDRG</sequence>
<name>A0ABN1UJL5_9ACTN</name>
<comment type="caution">
    <text evidence="3">The sequence shown here is derived from an EMBL/GenBank/DDBJ whole genome shotgun (WGS) entry which is preliminary data.</text>
</comment>
<dbReference type="EMBL" id="BAAAKV010000005">
    <property type="protein sequence ID" value="GAA1154997.1"/>
    <property type="molecule type" value="Genomic_DNA"/>
</dbReference>
<feature type="compositionally biased region" description="Basic residues" evidence="1">
    <location>
        <begin position="55"/>
        <end position="64"/>
    </location>
</feature>
<feature type="transmembrane region" description="Helical" evidence="2">
    <location>
        <begin position="34"/>
        <end position="53"/>
    </location>
</feature>
<reference evidence="3 4" key="1">
    <citation type="journal article" date="2019" name="Int. J. Syst. Evol. Microbiol.">
        <title>The Global Catalogue of Microorganisms (GCM) 10K type strain sequencing project: providing services to taxonomists for standard genome sequencing and annotation.</title>
        <authorList>
            <consortium name="The Broad Institute Genomics Platform"/>
            <consortium name="The Broad Institute Genome Sequencing Center for Infectious Disease"/>
            <person name="Wu L."/>
            <person name="Ma J."/>
        </authorList>
    </citation>
    <scope>NUCLEOTIDE SEQUENCE [LARGE SCALE GENOMIC DNA]</scope>
    <source>
        <strain evidence="3 4">JCM 12696</strain>
    </source>
</reference>
<keyword evidence="4" id="KW-1185">Reference proteome</keyword>
<evidence type="ECO:0000313" key="4">
    <source>
        <dbReference type="Proteomes" id="UP001501371"/>
    </source>
</evidence>
<evidence type="ECO:0000256" key="1">
    <source>
        <dbReference type="SAM" id="MobiDB-lite"/>
    </source>
</evidence>
<keyword evidence="2" id="KW-1133">Transmembrane helix</keyword>
<accession>A0ABN1UJL5</accession>